<evidence type="ECO:0000313" key="6">
    <source>
        <dbReference type="EMBL" id="KGO75185.1"/>
    </source>
</evidence>
<dbReference type="PANTHER" id="PTHR21600:SF40">
    <property type="entry name" value="PSEUDOURIDYLATE SYNTHASE RPUSD2"/>
    <property type="match status" value="1"/>
</dbReference>
<comment type="caution">
    <text evidence="6">The sequence shown here is derived from an EMBL/GenBank/DDBJ whole genome shotgun (WGS) entry which is preliminary data.</text>
</comment>
<keyword evidence="4" id="KW-1133">Transmembrane helix</keyword>
<dbReference type="OrthoDB" id="424794at2759"/>
<dbReference type="NCBIfam" id="TIGR00005">
    <property type="entry name" value="rluA_subfam"/>
    <property type="match status" value="1"/>
</dbReference>
<dbReference type="HOGENOM" id="CLU_281593_0_0_1"/>
<evidence type="ECO:0000259" key="5">
    <source>
        <dbReference type="PROSITE" id="PS51767"/>
    </source>
</evidence>
<name>A0A0A2LEY8_PENIT</name>
<dbReference type="PROSITE" id="PS01129">
    <property type="entry name" value="PSI_RLU"/>
    <property type="match status" value="1"/>
</dbReference>
<dbReference type="CDD" id="cd02557">
    <property type="entry name" value="PseudoU_synth_ScRIB2"/>
    <property type="match status" value="1"/>
</dbReference>
<dbReference type="GO" id="GO:0003723">
    <property type="term" value="F:RNA binding"/>
    <property type="evidence" value="ECO:0007669"/>
    <property type="project" value="UniProtKB-KW"/>
</dbReference>
<dbReference type="PROSITE" id="PS51767">
    <property type="entry name" value="PEPTIDASE_A1"/>
    <property type="match status" value="1"/>
</dbReference>
<dbReference type="Proteomes" id="UP000030104">
    <property type="component" value="Unassembled WGS sequence"/>
</dbReference>
<accession>A0A0A2LEY8</accession>
<evidence type="ECO:0000256" key="3">
    <source>
        <dbReference type="SAM" id="MobiDB-lite"/>
    </source>
</evidence>
<feature type="domain" description="Peptidase A1" evidence="5">
    <location>
        <begin position="29"/>
        <end position="372"/>
    </location>
</feature>
<keyword evidence="4" id="KW-0472">Membrane</keyword>
<feature type="transmembrane region" description="Helical" evidence="4">
    <location>
        <begin position="423"/>
        <end position="446"/>
    </location>
</feature>
<feature type="region of interest" description="Disordered" evidence="3">
    <location>
        <begin position="395"/>
        <end position="416"/>
    </location>
</feature>
<dbReference type="InterPro" id="IPR006224">
    <property type="entry name" value="PsdUridine_synth_RluA-like_CS"/>
</dbReference>
<evidence type="ECO:0000256" key="1">
    <source>
        <dbReference type="PIRSR" id="PIRSR606225-1"/>
    </source>
</evidence>
<dbReference type="InterPro" id="IPR006225">
    <property type="entry name" value="PsdUridine_synth_RluC/D"/>
</dbReference>
<dbReference type="STRING" id="40296.A0A0A2LEY8"/>
<keyword evidence="7" id="KW-1185">Reference proteome</keyword>
<dbReference type="SUPFAM" id="SSF50630">
    <property type="entry name" value="Acid proteases"/>
    <property type="match status" value="1"/>
</dbReference>
<evidence type="ECO:0000256" key="2">
    <source>
        <dbReference type="PROSITE-ProRule" id="PRU00182"/>
    </source>
</evidence>
<dbReference type="Gene3D" id="2.40.70.10">
    <property type="entry name" value="Acid Proteases"/>
    <property type="match status" value="2"/>
</dbReference>
<dbReference type="Pfam" id="PF00849">
    <property type="entry name" value="PseudoU_synth_2"/>
    <property type="match status" value="1"/>
</dbReference>
<dbReference type="Pfam" id="PF00026">
    <property type="entry name" value="Asp"/>
    <property type="match status" value="1"/>
</dbReference>
<dbReference type="AlphaFoldDB" id="A0A0A2LEY8"/>
<evidence type="ECO:0000313" key="7">
    <source>
        <dbReference type="Proteomes" id="UP000030104"/>
    </source>
</evidence>
<feature type="active site" evidence="1">
    <location>
        <position position="759"/>
    </location>
</feature>
<protein>
    <submittedName>
        <fullName evidence="6">Peptidase aspartic, catalytic</fullName>
    </submittedName>
</protein>
<proteinExistence type="predicted"/>
<dbReference type="InterPro" id="IPR021109">
    <property type="entry name" value="Peptidase_aspartic_dom_sf"/>
</dbReference>
<keyword evidence="4" id="KW-0812">Transmembrane</keyword>
<dbReference type="InterPro" id="IPR006145">
    <property type="entry name" value="PsdUridine_synth_RsuA/RluA"/>
</dbReference>
<dbReference type="InterPro" id="IPR020103">
    <property type="entry name" value="PsdUridine_synth_cat_dom_sf"/>
</dbReference>
<dbReference type="PhylomeDB" id="A0A0A2LEY8"/>
<keyword evidence="2" id="KW-0694">RNA-binding</keyword>
<dbReference type="GO" id="GO:0009982">
    <property type="term" value="F:pseudouridine synthase activity"/>
    <property type="evidence" value="ECO:0007669"/>
    <property type="project" value="InterPro"/>
</dbReference>
<dbReference type="EMBL" id="JQGA01000512">
    <property type="protein sequence ID" value="KGO75185.1"/>
    <property type="molecule type" value="Genomic_DNA"/>
</dbReference>
<dbReference type="GO" id="GO:0000455">
    <property type="term" value="P:enzyme-directed rRNA pseudouridine synthesis"/>
    <property type="evidence" value="ECO:0007669"/>
    <property type="project" value="TreeGrafter"/>
</dbReference>
<sequence>MSSVFFCSRDSTQPVFVSLAPEGNDGPWSSFNVRAGSPRQDARVLVSTAAPATLVVLSQYGCSEAVMKSVPFDCAFSRGLMFNPNQSSTWDQLGTFELTGGESGFEANLGYVQPALFGLDTLGIGLVDGSGGHTLKNQTIGGFGTAYPFYLGIFGINTQPLNFTSLGNFSSPSYITTLKENNIIPSLRLKKVYGQLIFSGYDTSRFTDNSVTFTMADDVTRDLVVALQAITYSGENIESLLSSPINIYIDSTDPNIWLPDAAVDAFESAFGLTLDNTTDLYLVNSSHQSLLLETNAQVSFRLSDVSDGGDTATITLPYNAFNLQAEYPLVENSSYYFPLKRAANESQYTLGRTFLQEAYLSADYERRVFNVSQCTWNEGAEENIVTILPSSAIKTSESTKSPMSSSSSNPDTSSGGSSLSTGAIAGIVIGAVAAIALIALAAFSFLRRRKQDPDSEPEQSILQSPASQSVSDLEFKHADGNALAIPPIMHGELSGDDTQIYQLHAESGLRAIRGAGLKTSMIYKEREFIAYFIPLTQENYLFHCFTPVLKSPSLYIPFVAYLAPSPRLTAYLLRQGKLKLPTMALMNVDQVAPSKPVQTTEKTPDVLVTPCDPWPAPYYLEGGFRRVTPYHYTYNTNCKERWRGRQLVEVFTSEFRDRKPEYYRKALEDGLVQVNGVTARPETILKNGQVVSHTLHRHEPPVTSLPVGIIFEDDDLLVIDKPAGVPVHAAGRYHFNTVVEILRSERSSEWLPRPCNRLDRLTSGIMFIGKHAKAAEKMAAALKARSVQKEYVARVKGKFPDGVVVCDQPIMQVSPKLGLNRVRATGKEATTKFRRLAYYPPEAAKETVSSSDDGRPITPTAELANESEGYSIVHCFPLTGRTHQIRVHLQFLGHPISNDPIYSNRRVFGPELGKAEVSAERDEEIVARLSLMGKTEIPDTVSYRTHLTAAPNVPPNTDPLLVNEIMHREQMAAAEDYAKRKGERLSGDLCETCGTELYSDPGPHELGIFLHAVAYADRDGDWGYRSPMPRWGLPPAGMEGPHECPDWVPAPEGEEIVIGHGTIPPGLGDDDRVADATTGSVLLEGVGLVHISEAAGMSESPREATEAAAPTN</sequence>
<dbReference type="PROSITE" id="PS50889">
    <property type="entry name" value="S4"/>
    <property type="match status" value="1"/>
</dbReference>
<dbReference type="SUPFAM" id="SSF55120">
    <property type="entry name" value="Pseudouridine synthase"/>
    <property type="match status" value="1"/>
</dbReference>
<dbReference type="InterPro" id="IPR033121">
    <property type="entry name" value="PEPTIDASE_A1"/>
</dbReference>
<reference evidence="6 7" key="1">
    <citation type="journal article" date="2015" name="Mol. Plant Microbe Interact.">
        <title>Genome, transcriptome, and functional analyses of Penicillium expansum provide new insights into secondary metabolism and pathogenicity.</title>
        <authorList>
            <person name="Ballester A.R."/>
            <person name="Marcet-Houben M."/>
            <person name="Levin E."/>
            <person name="Sela N."/>
            <person name="Selma-Lazaro C."/>
            <person name="Carmona L."/>
            <person name="Wisniewski M."/>
            <person name="Droby S."/>
            <person name="Gonzalez-Candelas L."/>
            <person name="Gabaldon T."/>
        </authorList>
    </citation>
    <scope>NUCLEOTIDE SEQUENCE [LARGE SCALE GENOMIC DNA]</scope>
    <source>
        <strain evidence="6 7">PHI-1</strain>
    </source>
</reference>
<dbReference type="PANTHER" id="PTHR21600">
    <property type="entry name" value="MITOCHONDRIAL RNA PSEUDOURIDINE SYNTHASE"/>
    <property type="match status" value="1"/>
</dbReference>
<evidence type="ECO:0000256" key="4">
    <source>
        <dbReference type="SAM" id="Phobius"/>
    </source>
</evidence>
<organism evidence="6 7">
    <name type="scientific">Penicillium italicum</name>
    <name type="common">Blue mold</name>
    <dbReference type="NCBI Taxonomy" id="40296"/>
    <lineage>
        <taxon>Eukaryota</taxon>
        <taxon>Fungi</taxon>
        <taxon>Dikarya</taxon>
        <taxon>Ascomycota</taxon>
        <taxon>Pezizomycotina</taxon>
        <taxon>Eurotiomycetes</taxon>
        <taxon>Eurotiomycetidae</taxon>
        <taxon>Eurotiales</taxon>
        <taxon>Aspergillaceae</taxon>
        <taxon>Penicillium</taxon>
    </lineage>
</organism>
<dbReference type="Gene3D" id="3.30.2350.10">
    <property type="entry name" value="Pseudouridine synthase"/>
    <property type="match status" value="1"/>
</dbReference>
<gene>
    <name evidence="6" type="ORF">PITC_072680</name>
</gene>
<dbReference type="InterPro" id="IPR050188">
    <property type="entry name" value="RluA_PseudoU_synthase"/>
</dbReference>